<dbReference type="OrthoDB" id="4161406at2759"/>
<proteinExistence type="predicted"/>
<reference evidence="2 3" key="1">
    <citation type="submission" date="2015-04" db="EMBL/GenBank/DDBJ databases">
        <authorList>
            <person name="Heijne W.H."/>
            <person name="Fedorova N.D."/>
            <person name="Nierman W.C."/>
            <person name="Vollebregt A.W."/>
            <person name="Zhao Z."/>
            <person name="Wu L."/>
            <person name="Kumar M."/>
            <person name="Stam H."/>
            <person name="van den Berg M.A."/>
            <person name="Pel H.J."/>
        </authorList>
    </citation>
    <scope>NUCLEOTIDE SEQUENCE [LARGE SCALE GENOMIC DNA]</scope>
    <source>
        <strain evidence="2 3">CBS 393.64</strain>
    </source>
</reference>
<evidence type="ECO:0000313" key="2">
    <source>
        <dbReference type="EMBL" id="KKA16556.1"/>
    </source>
</evidence>
<keyword evidence="3" id="KW-1185">Reference proteome</keyword>
<gene>
    <name evidence="2" type="ORF">T310_9823</name>
</gene>
<comment type="caution">
    <text evidence="2">The sequence shown here is derived from an EMBL/GenBank/DDBJ whole genome shotgun (WGS) entry which is preliminary data.</text>
</comment>
<evidence type="ECO:0000256" key="1">
    <source>
        <dbReference type="SAM" id="SignalP"/>
    </source>
</evidence>
<organism evidence="2 3">
    <name type="scientific">Rasamsonia emersonii (strain ATCC 16479 / CBS 393.64 / IMI 116815)</name>
    <dbReference type="NCBI Taxonomy" id="1408163"/>
    <lineage>
        <taxon>Eukaryota</taxon>
        <taxon>Fungi</taxon>
        <taxon>Dikarya</taxon>
        <taxon>Ascomycota</taxon>
        <taxon>Pezizomycotina</taxon>
        <taxon>Eurotiomycetes</taxon>
        <taxon>Eurotiomycetidae</taxon>
        <taxon>Eurotiales</taxon>
        <taxon>Trichocomaceae</taxon>
        <taxon>Rasamsonia</taxon>
    </lineage>
</organism>
<feature type="signal peptide" evidence="1">
    <location>
        <begin position="1"/>
        <end position="20"/>
    </location>
</feature>
<protein>
    <submittedName>
        <fullName evidence="2">Uncharacterized protein</fullName>
    </submittedName>
</protein>
<accession>A0A0F4YF06</accession>
<keyword evidence="1" id="KW-0732">Signal</keyword>
<dbReference type="STRING" id="1408163.A0A0F4YF06"/>
<feature type="chain" id="PRO_5002481871" evidence="1">
    <location>
        <begin position="21"/>
        <end position="170"/>
    </location>
</feature>
<dbReference type="GeneID" id="25321745"/>
<sequence length="170" mass="16936">MRPFAVVALSAGALFSLVQFCPAPFSFLGALGVLSTEGAAEGALAAADGGLASMAGGAIAGGIGAAASNHHKRQSIPNLPPGVSQQSVQQCQDQLKGAHITLTGTPPNTVQADGVPPACMDLATVLTGHPTQYGGAVPIPMGSASLKYTGLTQDELAQLGQVLKAKHLIS</sequence>
<dbReference type="EMBL" id="LASV01000752">
    <property type="protein sequence ID" value="KKA16556.1"/>
    <property type="molecule type" value="Genomic_DNA"/>
</dbReference>
<evidence type="ECO:0000313" key="3">
    <source>
        <dbReference type="Proteomes" id="UP000053958"/>
    </source>
</evidence>
<dbReference type="Proteomes" id="UP000053958">
    <property type="component" value="Unassembled WGS sequence"/>
</dbReference>
<name>A0A0F4YF06_RASE3</name>
<dbReference type="AlphaFoldDB" id="A0A0F4YF06"/>
<dbReference type="RefSeq" id="XP_013323168.1">
    <property type="nucleotide sequence ID" value="XM_013467714.1"/>
</dbReference>